<protein>
    <submittedName>
        <fullName evidence="4">Redox-regulated ATPase YchF</fullName>
    </submittedName>
</protein>
<dbReference type="Gene3D" id="3.40.50.300">
    <property type="entry name" value="P-loop containing nucleotide triphosphate hydrolases"/>
    <property type="match status" value="1"/>
</dbReference>
<dbReference type="Proteomes" id="UP000440125">
    <property type="component" value="Unassembled WGS sequence"/>
</dbReference>
<dbReference type="FunFam" id="3.10.20.30:FF:000002">
    <property type="entry name" value="GTP pyrophosphokinase (RelA/SpoT)"/>
    <property type="match status" value="1"/>
</dbReference>
<keyword evidence="2" id="KW-0547">Nucleotide-binding</keyword>
<organism evidence="4 5">
    <name type="scientific">Acidianus infernus</name>
    <dbReference type="NCBI Taxonomy" id="12915"/>
    <lineage>
        <taxon>Archaea</taxon>
        <taxon>Thermoproteota</taxon>
        <taxon>Thermoprotei</taxon>
        <taxon>Sulfolobales</taxon>
        <taxon>Sulfolobaceae</taxon>
        <taxon>Acidianus</taxon>
    </lineage>
</organism>
<dbReference type="GO" id="GO:0005525">
    <property type="term" value="F:GTP binding"/>
    <property type="evidence" value="ECO:0007669"/>
    <property type="project" value="InterPro"/>
</dbReference>
<comment type="caution">
    <text evidence="4">The sequence shown here is derived from an EMBL/GenBank/DDBJ whole genome shotgun (WGS) entry which is preliminary data.</text>
</comment>
<dbReference type="PANTHER" id="PTHR23305:SF1">
    <property type="entry name" value="OBG-TYPE G DOMAIN-CONTAINING PROTEIN"/>
    <property type="match status" value="1"/>
</dbReference>
<dbReference type="SUPFAM" id="SSF52540">
    <property type="entry name" value="P-loop containing nucleoside triphosphate hydrolases"/>
    <property type="match status" value="1"/>
</dbReference>
<dbReference type="Pfam" id="PF08438">
    <property type="entry name" value="YGR210-like_G4"/>
    <property type="match status" value="1"/>
</dbReference>
<evidence type="ECO:0000313" key="4">
    <source>
        <dbReference type="EMBL" id="MUM64456.1"/>
    </source>
</evidence>
<evidence type="ECO:0000256" key="1">
    <source>
        <dbReference type="ARBA" id="ARBA00007476"/>
    </source>
</evidence>
<dbReference type="EMBL" id="WFIY01000004">
    <property type="protein sequence ID" value="MUM64456.1"/>
    <property type="molecule type" value="Genomic_DNA"/>
</dbReference>
<dbReference type="InterPro" id="IPR004095">
    <property type="entry name" value="TGS"/>
</dbReference>
<dbReference type="InterPro" id="IPR031167">
    <property type="entry name" value="G_OBG"/>
</dbReference>
<dbReference type="Pfam" id="PF01926">
    <property type="entry name" value="MMR_HSR1"/>
    <property type="match status" value="1"/>
</dbReference>
<dbReference type="InterPro" id="IPR027417">
    <property type="entry name" value="P-loop_NTPase"/>
</dbReference>
<name>A0A6A9QH20_ACIIN</name>
<evidence type="ECO:0000313" key="5">
    <source>
        <dbReference type="Proteomes" id="UP000440125"/>
    </source>
</evidence>
<dbReference type="CDD" id="cd01669">
    <property type="entry name" value="TGS_MJ1332_like"/>
    <property type="match status" value="1"/>
</dbReference>
<dbReference type="Gene3D" id="1.10.8.470">
    <property type="match status" value="1"/>
</dbReference>
<dbReference type="Pfam" id="PF02824">
    <property type="entry name" value="TGS"/>
    <property type="match status" value="1"/>
</dbReference>
<dbReference type="PANTHER" id="PTHR23305">
    <property type="entry name" value="OBG GTPASE FAMILY"/>
    <property type="match status" value="1"/>
</dbReference>
<dbReference type="InterPro" id="IPR013646">
    <property type="entry name" value="YGR210-like_G4"/>
</dbReference>
<accession>A0A6A9QH20</accession>
<dbReference type="SUPFAM" id="SSF81271">
    <property type="entry name" value="TGS-like"/>
    <property type="match status" value="1"/>
</dbReference>
<dbReference type="NCBIfam" id="NF007171">
    <property type="entry name" value="PRK09602.1"/>
    <property type="match status" value="1"/>
</dbReference>
<evidence type="ECO:0000259" key="3">
    <source>
        <dbReference type="PROSITE" id="PS51710"/>
    </source>
</evidence>
<keyword evidence="5" id="KW-1185">Reference proteome</keyword>
<feature type="domain" description="OBG-type G" evidence="3">
    <location>
        <begin position="2"/>
        <end position="270"/>
    </location>
</feature>
<dbReference type="InterPro" id="IPR012675">
    <property type="entry name" value="Beta-grasp_dom_sf"/>
</dbReference>
<sequence length="401" mass="44712">MITVGLIGKTNVGKSTFFSAATLVDVEIANRPFVTIEPNVGMAYVKTLCVHNEFKVKCSPRNSICIGDYRFIPIKLVDVAGLIPGAHEGRGLGNKFLDDLRKADVLIHVIDASGSTNEEGVPVEPGSRDPEEDIKFVEDEINEWFISIIKKDWEKFARVTDLGNKDPIDALLSKLSGLSINREQIIQSLKESKLENVKFMQWSEEDIRRFGITLRQISKPIVIAANKDDIPIARKNIDRLKEKYKFLIPTSAEAELALRKAAKNGLIDYIPGEKEFKIKTSNLPEKQRKALDYIKTNVLDVYGNTGVQQAINEAVFGALNMITVFPVEDERKLTDRNGNVLPDAILIKKGSTPKDLAAVIHSDLAKGFLYAIDARKKIRVGENYQLQDRDVIKIVSSLAHG</sequence>
<reference evidence="4 5" key="1">
    <citation type="submission" date="2019-10" db="EMBL/GenBank/DDBJ databases">
        <title>Genome Sequences from Six Type Strain Members of the Archaeal Family Sulfolobaceae: Acidianus ambivalens, Acidianus infernus, Metallosphaera prunae, Stygiolobus azoricus, Sulfolobus metallicus, and Sulfurisphaera ohwakuensis.</title>
        <authorList>
            <person name="Counts J.A."/>
            <person name="Kelly R.M."/>
        </authorList>
    </citation>
    <scope>NUCLEOTIDE SEQUENCE [LARGE SCALE GENOMIC DNA]</scope>
    <source>
        <strain evidence="4 5">DSM 3191</strain>
    </source>
</reference>
<dbReference type="GO" id="GO:0005737">
    <property type="term" value="C:cytoplasm"/>
    <property type="evidence" value="ECO:0007669"/>
    <property type="project" value="TreeGrafter"/>
</dbReference>
<dbReference type="RefSeq" id="WP_155862929.1">
    <property type="nucleotide sequence ID" value="NZ_WFIY01000004.1"/>
</dbReference>
<dbReference type="AlphaFoldDB" id="A0A6A9QH20"/>
<gene>
    <name evidence="4" type="primary">ychF</name>
    <name evidence="4" type="ORF">D1867_04135</name>
</gene>
<dbReference type="OrthoDB" id="5875at2157"/>
<dbReference type="CDD" id="cd01899">
    <property type="entry name" value="Ygr210"/>
    <property type="match status" value="1"/>
</dbReference>
<dbReference type="PRINTS" id="PR00326">
    <property type="entry name" value="GTP1OBG"/>
</dbReference>
<comment type="similarity">
    <text evidence="1">Belongs to the RelA/SpoT family.</text>
</comment>
<dbReference type="GO" id="GO:0016887">
    <property type="term" value="F:ATP hydrolysis activity"/>
    <property type="evidence" value="ECO:0007669"/>
    <property type="project" value="TreeGrafter"/>
</dbReference>
<dbReference type="InterPro" id="IPR012676">
    <property type="entry name" value="TGS-like"/>
</dbReference>
<dbReference type="InterPro" id="IPR006073">
    <property type="entry name" value="GTP-bd"/>
</dbReference>
<dbReference type="Gene3D" id="3.10.20.30">
    <property type="match status" value="1"/>
</dbReference>
<proteinExistence type="inferred from homology"/>
<dbReference type="PROSITE" id="PS51710">
    <property type="entry name" value="G_OBG"/>
    <property type="match status" value="1"/>
</dbReference>
<evidence type="ECO:0000256" key="2">
    <source>
        <dbReference type="ARBA" id="ARBA00022741"/>
    </source>
</evidence>